<evidence type="ECO:0000313" key="1">
    <source>
        <dbReference type="EMBL" id="KAG0410701.1"/>
    </source>
</evidence>
<comment type="caution">
    <text evidence="1">The sequence shown here is derived from an EMBL/GenBank/DDBJ whole genome shotgun (WGS) entry which is preliminary data.</text>
</comment>
<sequence>MAVLHVSEREFLEGMGVFFVSFLAQYGYDRVLSVLGRHMRDFLNGLDNLHEYLKFSYPKMKAPSFFCEDESSTGLTLHYRSTRRGYLWYTVGQIKEVGRHFYSTEVKVEVLKEESIFNTLHVIMRLNFDNVAYQPASLRKGEEDLVSRCLLPVKAFVFLEIFPFCVVFDEQLRITNIGNSLQAILGHTNNVFEMTSLEAVRAKCNVEGGQDNSSQCDFSEDGDFSECILNLCSYQSAQLLLLSGKQSRATQSVNYEDALLHLKGQMMYMDEWQSMVYLATPVMRDLETMVLTGLYINDLSMHDFSRDMVLAGQQQSAELKLALDQLACELLEEASLWPEEGIKKFLHFVIRSRHVEGRVALMPCLEPGAHELANIAPPLDVSLKACRITRWAETRHEHSALVTWTTGWQCHRYTAGCRTSPQQRTPCRGELVPRPAEPSPVKVRWGLTAWVPRRLDRLSEELQKSRQLEDSMRKLDIEMKRTDELLYQMIPKAVADQLRSGETSVNTCQYFDSVTILFSDVVSFTEICSRITPMEVVSMLNSMYSLFDELTEKHGVYKVETIGDAYMVVAGAPEPEPNHSEKVCDMALDMIKVIGDLKDPSTGKSLRIRVGVHSGAVVAGVVGLKMPRYCLFGDSVNTASRMESTSEGKGSMKTYWLQGKKGPGQRKLPETQTVQAKRQESRRRKSAAGSRSVYSPVTYEEIAKHSPSNTPPPYAGLTPESAKEAARDPVKPVVVPLANGSPKRRAAGVTPVAAPESNGRPVARKAAWTELELKVPTQMPVVTAPQPSFAQLGLQPCQHCTHCHSYHQRKVGDAASLDSRDKTGCWNTSSQMARGVNAGQSAAASGASCSLL</sequence>
<evidence type="ECO:0000313" key="2">
    <source>
        <dbReference type="Proteomes" id="UP000805193"/>
    </source>
</evidence>
<accession>A0AC60NUJ1</accession>
<reference evidence="1 2" key="1">
    <citation type="journal article" date="2020" name="Cell">
        <title>Large-Scale Comparative Analyses of Tick Genomes Elucidate Their Genetic Diversity and Vector Capacities.</title>
        <authorList>
            <consortium name="Tick Genome and Microbiome Consortium (TIGMIC)"/>
            <person name="Jia N."/>
            <person name="Wang J."/>
            <person name="Shi W."/>
            <person name="Du L."/>
            <person name="Sun Y."/>
            <person name="Zhan W."/>
            <person name="Jiang J.F."/>
            <person name="Wang Q."/>
            <person name="Zhang B."/>
            <person name="Ji P."/>
            <person name="Bell-Sakyi L."/>
            <person name="Cui X.M."/>
            <person name="Yuan T.T."/>
            <person name="Jiang B.G."/>
            <person name="Yang W.F."/>
            <person name="Lam T.T."/>
            <person name="Chang Q.C."/>
            <person name="Ding S.J."/>
            <person name="Wang X.J."/>
            <person name="Zhu J.G."/>
            <person name="Ruan X.D."/>
            <person name="Zhao L."/>
            <person name="Wei J.T."/>
            <person name="Ye R.Z."/>
            <person name="Que T.C."/>
            <person name="Du C.H."/>
            <person name="Zhou Y.H."/>
            <person name="Cheng J.X."/>
            <person name="Dai P.F."/>
            <person name="Guo W.B."/>
            <person name="Han X.H."/>
            <person name="Huang E.J."/>
            <person name="Li L.F."/>
            <person name="Wei W."/>
            <person name="Gao Y.C."/>
            <person name="Liu J.Z."/>
            <person name="Shao H.Z."/>
            <person name="Wang X."/>
            <person name="Wang C.C."/>
            <person name="Yang T.C."/>
            <person name="Huo Q.B."/>
            <person name="Li W."/>
            <person name="Chen H.Y."/>
            <person name="Chen S.E."/>
            <person name="Zhou L.G."/>
            <person name="Ni X.B."/>
            <person name="Tian J.H."/>
            <person name="Sheng Y."/>
            <person name="Liu T."/>
            <person name="Pan Y.S."/>
            <person name="Xia L.Y."/>
            <person name="Li J."/>
            <person name="Zhao F."/>
            <person name="Cao W.C."/>
        </authorList>
    </citation>
    <scope>NUCLEOTIDE SEQUENCE [LARGE SCALE GENOMIC DNA]</scope>
    <source>
        <strain evidence="1">Iper-2018</strain>
    </source>
</reference>
<proteinExistence type="predicted"/>
<organism evidence="1 2">
    <name type="scientific">Ixodes persulcatus</name>
    <name type="common">Taiga tick</name>
    <dbReference type="NCBI Taxonomy" id="34615"/>
    <lineage>
        <taxon>Eukaryota</taxon>
        <taxon>Metazoa</taxon>
        <taxon>Ecdysozoa</taxon>
        <taxon>Arthropoda</taxon>
        <taxon>Chelicerata</taxon>
        <taxon>Arachnida</taxon>
        <taxon>Acari</taxon>
        <taxon>Parasitiformes</taxon>
        <taxon>Ixodida</taxon>
        <taxon>Ixodoidea</taxon>
        <taxon>Ixodidae</taxon>
        <taxon>Ixodinae</taxon>
        <taxon>Ixodes</taxon>
    </lineage>
</organism>
<keyword evidence="2" id="KW-1185">Reference proteome</keyword>
<dbReference type="EMBL" id="JABSTQ010011497">
    <property type="protein sequence ID" value="KAG0410701.1"/>
    <property type="molecule type" value="Genomic_DNA"/>
</dbReference>
<name>A0AC60NUJ1_IXOPE</name>
<protein>
    <submittedName>
        <fullName evidence="1">Uncharacterized protein</fullName>
    </submittedName>
</protein>
<dbReference type="Proteomes" id="UP000805193">
    <property type="component" value="Unassembled WGS sequence"/>
</dbReference>
<gene>
    <name evidence="1" type="ORF">HPB47_012185</name>
</gene>